<feature type="transmembrane region" description="Helical" evidence="1">
    <location>
        <begin position="65"/>
        <end position="84"/>
    </location>
</feature>
<dbReference type="InterPro" id="IPR000160">
    <property type="entry name" value="GGDEF_dom"/>
</dbReference>
<evidence type="ECO:0000259" key="2">
    <source>
        <dbReference type="PROSITE" id="PS50887"/>
    </source>
</evidence>
<dbReference type="InterPro" id="IPR029787">
    <property type="entry name" value="Nucleotide_cyclase"/>
</dbReference>
<feature type="transmembrane region" description="Helical" evidence="1">
    <location>
        <begin position="37"/>
        <end position="58"/>
    </location>
</feature>
<dbReference type="GO" id="GO:0052621">
    <property type="term" value="F:diguanylate cyclase activity"/>
    <property type="evidence" value="ECO:0007669"/>
    <property type="project" value="UniProtKB-EC"/>
</dbReference>
<feature type="transmembrane region" description="Helical" evidence="1">
    <location>
        <begin position="104"/>
        <end position="123"/>
    </location>
</feature>
<dbReference type="RefSeq" id="WP_080531667.1">
    <property type="nucleotide sequence ID" value="NZ_CP012331.1"/>
</dbReference>
<protein>
    <submittedName>
        <fullName evidence="3">Diguanylate cyclase</fullName>
        <ecNumber evidence="3">2.7.7.65</ecNumber>
    </submittedName>
</protein>
<keyword evidence="4" id="KW-1185">Reference proteome</keyword>
<dbReference type="Pfam" id="PF00990">
    <property type="entry name" value="GGDEF"/>
    <property type="match status" value="1"/>
</dbReference>
<comment type="caution">
    <text evidence="3">The sequence shown here is derived from an EMBL/GenBank/DDBJ whole genome shotgun (WGS) entry which is preliminary data.</text>
</comment>
<sequence>MWGFALHRWKWFGLLTIASAILALNTLTGTLKPMAEVVWLDIAGEGGAALLVLIWLALMLNSRPAGRVTNLLALGLSGIFVAYWQDVMDEVIQLPATIVWDHWLESGAMPVGMLLLTLGLYHWHKEQQAICDQLRKREKLFREHRDFDRLTPLTRAGYLREHLALASRCAAPPVLLMMELPDFDAARRHLGERDGQRLLQEVAELLLLNLRRNDLLCRYAGHRFAALLTDIDARRALDLARELEQAVAAFAFKSGQGGTHYSRLVTAVTEAGADTPEAWLERANRDLDEVRRRRATNVAA</sequence>
<dbReference type="EMBL" id="JAJVKT010000005">
    <property type="protein sequence ID" value="MCE7508199.1"/>
    <property type="molecule type" value="Genomic_DNA"/>
</dbReference>
<dbReference type="AlphaFoldDB" id="A0A9Q3ZFL4"/>
<evidence type="ECO:0000256" key="1">
    <source>
        <dbReference type="SAM" id="Phobius"/>
    </source>
</evidence>
<dbReference type="SUPFAM" id="SSF55073">
    <property type="entry name" value="Nucleotide cyclase"/>
    <property type="match status" value="1"/>
</dbReference>
<name>A0A9Q3ZFL4_9GAMM</name>
<keyword evidence="1" id="KW-1133">Transmembrane helix</keyword>
<feature type="domain" description="GGDEF" evidence="2">
    <location>
        <begin position="171"/>
        <end position="300"/>
    </location>
</feature>
<dbReference type="Gene3D" id="3.30.70.270">
    <property type="match status" value="1"/>
</dbReference>
<evidence type="ECO:0000313" key="3">
    <source>
        <dbReference type="EMBL" id="MCE7508199.1"/>
    </source>
</evidence>
<keyword evidence="3" id="KW-0548">Nucleotidyltransferase</keyword>
<dbReference type="InterPro" id="IPR043128">
    <property type="entry name" value="Rev_trsase/Diguanyl_cyclase"/>
</dbReference>
<accession>A0A9Q3ZFL4</accession>
<dbReference type="NCBIfam" id="TIGR00254">
    <property type="entry name" value="GGDEF"/>
    <property type="match status" value="1"/>
</dbReference>
<dbReference type="Proteomes" id="UP001107961">
    <property type="component" value="Unassembled WGS sequence"/>
</dbReference>
<dbReference type="PROSITE" id="PS50887">
    <property type="entry name" value="GGDEF"/>
    <property type="match status" value="1"/>
</dbReference>
<dbReference type="KEGG" id="axe:P40_19755"/>
<reference evidence="3" key="1">
    <citation type="submission" date="2022-01" db="EMBL/GenBank/DDBJ databases">
        <authorList>
            <person name="Karlyshev A.V."/>
            <person name="Jaspars M."/>
        </authorList>
    </citation>
    <scope>NUCLEOTIDE SEQUENCE</scope>
    <source>
        <strain evidence="3">AGSA3-2</strain>
    </source>
</reference>
<dbReference type="EC" id="2.7.7.65" evidence="3"/>
<keyword evidence="1" id="KW-0812">Transmembrane</keyword>
<dbReference type="SMART" id="SM00267">
    <property type="entry name" value="GGDEF"/>
    <property type="match status" value="1"/>
</dbReference>
<evidence type="ECO:0000313" key="4">
    <source>
        <dbReference type="Proteomes" id="UP001107961"/>
    </source>
</evidence>
<keyword evidence="3" id="KW-0808">Transferase</keyword>
<gene>
    <name evidence="3" type="ORF">LZG35_06080</name>
</gene>
<proteinExistence type="predicted"/>
<feature type="transmembrane region" description="Helical" evidence="1">
    <location>
        <begin position="12"/>
        <end position="31"/>
    </location>
</feature>
<keyword evidence="1" id="KW-0472">Membrane</keyword>
<organism evidence="3 4">
    <name type="scientific">Alloalcanivorax xenomutans</name>
    <dbReference type="NCBI Taxonomy" id="1094342"/>
    <lineage>
        <taxon>Bacteria</taxon>
        <taxon>Pseudomonadati</taxon>
        <taxon>Pseudomonadota</taxon>
        <taxon>Gammaproteobacteria</taxon>
        <taxon>Oceanospirillales</taxon>
        <taxon>Alcanivoracaceae</taxon>
        <taxon>Alloalcanivorax</taxon>
    </lineage>
</organism>